<protein>
    <submittedName>
        <fullName evidence="2">3-hydroxyacyl-ACP dehydratase FabZ family protein</fullName>
        <ecNumber evidence="2">4.2.1.-</ecNumber>
    </submittedName>
</protein>
<comment type="caution">
    <text evidence="2">The sequence shown here is derived from an EMBL/GenBank/DDBJ whole genome shotgun (WGS) entry which is preliminary data.</text>
</comment>
<name>A0ABW5AQE4_9FLAO</name>
<dbReference type="Proteomes" id="UP001597344">
    <property type="component" value="Unassembled WGS sequence"/>
</dbReference>
<keyword evidence="3" id="KW-1185">Reference proteome</keyword>
<gene>
    <name evidence="2" type="ORF">ACFSJT_00215</name>
</gene>
<dbReference type="PANTHER" id="PTHR30272">
    <property type="entry name" value="3-HYDROXYACYL-[ACYL-CARRIER-PROTEIN] DEHYDRATASE"/>
    <property type="match status" value="1"/>
</dbReference>
<evidence type="ECO:0000313" key="2">
    <source>
        <dbReference type="EMBL" id="MFD2185198.1"/>
    </source>
</evidence>
<keyword evidence="1 2" id="KW-0456">Lyase</keyword>
<dbReference type="Pfam" id="PF07977">
    <property type="entry name" value="FabA"/>
    <property type="match status" value="1"/>
</dbReference>
<sequence length="149" mass="17171">MIRKDIIEKLPYAKPFLFVDEILELDDNHIVGSYTFLKDEYFYEGHFKDNPITPGVILTECMAQIGMACFGIHLLRDAWDQEQWSVAMTSSEVNFYKPVFPGEKVIVKAEKVYFRFNKLKCNVVMYNTKEVIVAKGVVAGIAFQNKDES</sequence>
<dbReference type="EC" id="4.2.1.-" evidence="2"/>
<dbReference type="InterPro" id="IPR013114">
    <property type="entry name" value="FabA_FabZ"/>
</dbReference>
<proteinExistence type="predicted"/>
<dbReference type="Gene3D" id="3.10.129.10">
    <property type="entry name" value="Hotdog Thioesterase"/>
    <property type="match status" value="1"/>
</dbReference>
<dbReference type="RefSeq" id="WP_378318152.1">
    <property type="nucleotide sequence ID" value="NZ_JBHUHY010000002.1"/>
</dbReference>
<evidence type="ECO:0000313" key="3">
    <source>
        <dbReference type="Proteomes" id="UP001597344"/>
    </source>
</evidence>
<dbReference type="EMBL" id="JBHUHY010000002">
    <property type="protein sequence ID" value="MFD2185198.1"/>
    <property type="molecule type" value="Genomic_DNA"/>
</dbReference>
<organism evidence="2 3">
    <name type="scientific">Aquimarina celericrescens</name>
    <dbReference type="NCBI Taxonomy" id="1964542"/>
    <lineage>
        <taxon>Bacteria</taxon>
        <taxon>Pseudomonadati</taxon>
        <taxon>Bacteroidota</taxon>
        <taxon>Flavobacteriia</taxon>
        <taxon>Flavobacteriales</taxon>
        <taxon>Flavobacteriaceae</taxon>
        <taxon>Aquimarina</taxon>
    </lineage>
</organism>
<dbReference type="GO" id="GO:0016829">
    <property type="term" value="F:lyase activity"/>
    <property type="evidence" value="ECO:0007669"/>
    <property type="project" value="UniProtKB-KW"/>
</dbReference>
<dbReference type="SUPFAM" id="SSF54637">
    <property type="entry name" value="Thioesterase/thiol ester dehydrase-isomerase"/>
    <property type="match status" value="1"/>
</dbReference>
<accession>A0ABW5AQE4</accession>
<dbReference type="InterPro" id="IPR029069">
    <property type="entry name" value="HotDog_dom_sf"/>
</dbReference>
<reference evidence="3" key="1">
    <citation type="journal article" date="2019" name="Int. J. Syst. Evol. Microbiol.">
        <title>The Global Catalogue of Microorganisms (GCM) 10K type strain sequencing project: providing services to taxonomists for standard genome sequencing and annotation.</title>
        <authorList>
            <consortium name="The Broad Institute Genomics Platform"/>
            <consortium name="The Broad Institute Genome Sequencing Center for Infectious Disease"/>
            <person name="Wu L."/>
            <person name="Ma J."/>
        </authorList>
    </citation>
    <scope>NUCLEOTIDE SEQUENCE [LARGE SCALE GENOMIC DNA]</scope>
    <source>
        <strain evidence="3">DT92</strain>
    </source>
</reference>
<dbReference type="PANTHER" id="PTHR30272:SF1">
    <property type="entry name" value="3-HYDROXYACYL-[ACYL-CARRIER-PROTEIN] DEHYDRATASE"/>
    <property type="match status" value="1"/>
</dbReference>
<evidence type="ECO:0000256" key="1">
    <source>
        <dbReference type="ARBA" id="ARBA00023239"/>
    </source>
</evidence>